<dbReference type="InterPro" id="IPR004843">
    <property type="entry name" value="Calcineurin-like_PHP"/>
</dbReference>
<dbReference type="PANTHER" id="PTHR37844">
    <property type="entry name" value="SER/THR PROTEIN PHOSPHATASE SUPERFAMILY (AFU_ORTHOLOGUE AFUA_1G14840)"/>
    <property type="match status" value="1"/>
</dbReference>
<dbReference type="SUPFAM" id="SSF56300">
    <property type="entry name" value="Metallo-dependent phosphatases"/>
    <property type="match status" value="1"/>
</dbReference>
<dbReference type="PANTHER" id="PTHR37844:SF1">
    <property type="entry name" value="CALCINEURIN-LIKE PHOSPHOESTERASE DOMAIN-CONTAINING PROTEIN"/>
    <property type="match status" value="1"/>
</dbReference>
<proteinExistence type="predicted"/>
<dbReference type="GO" id="GO:0016787">
    <property type="term" value="F:hydrolase activity"/>
    <property type="evidence" value="ECO:0007669"/>
    <property type="project" value="InterPro"/>
</dbReference>
<dbReference type="EMBL" id="MN740556">
    <property type="protein sequence ID" value="QHU32944.1"/>
    <property type="molecule type" value="Genomic_DNA"/>
</dbReference>
<evidence type="ECO:0000259" key="1">
    <source>
        <dbReference type="Pfam" id="PF00149"/>
    </source>
</evidence>
<dbReference type="Gene3D" id="3.60.21.10">
    <property type="match status" value="1"/>
</dbReference>
<dbReference type="Pfam" id="PF00149">
    <property type="entry name" value="Metallophos"/>
    <property type="match status" value="1"/>
</dbReference>
<name>A0A6C0LTQ6_9ZZZZ</name>
<feature type="domain" description="Calcineurin-like phosphoesterase" evidence="1">
    <location>
        <begin position="27"/>
        <end position="226"/>
    </location>
</feature>
<protein>
    <recommendedName>
        <fullName evidence="1">Calcineurin-like phosphoesterase domain-containing protein</fullName>
    </recommendedName>
</protein>
<evidence type="ECO:0000313" key="2">
    <source>
        <dbReference type="EMBL" id="QHU32944.1"/>
    </source>
</evidence>
<dbReference type="InterPro" id="IPR029052">
    <property type="entry name" value="Metallo-depent_PP-like"/>
</dbReference>
<accession>A0A6C0LTQ6</accession>
<sequence>MLSKVKNLHGFCKVKTNYEFTHPQLQFISDIHLEYRDKYPIIPQQGNYLALLGDIGNPFKNNYADFIKYSAHHWNKVFLITGNHEYWQKNYTIEDTNDKVSTICSKYNNVYFLNNSHHCLNDDYDIVGSTLWSNVKHVSVALGYSQYSRNIHPSTTNKLHHECVDFLNNIISNSQKKLIIITHHMPSFLLINKNYKNSINNDRYASNLDYLIRKPIQYWLCGHSHYRTKVRINDILCIINPLGYENSKRLKKSEIQSILTETILLE</sequence>
<dbReference type="AlphaFoldDB" id="A0A6C0LTQ6"/>
<reference evidence="2" key="1">
    <citation type="journal article" date="2020" name="Nature">
        <title>Giant virus diversity and host interactions through global metagenomics.</title>
        <authorList>
            <person name="Schulz F."/>
            <person name="Roux S."/>
            <person name="Paez-Espino D."/>
            <person name="Jungbluth S."/>
            <person name="Walsh D.A."/>
            <person name="Denef V.J."/>
            <person name="McMahon K.D."/>
            <person name="Konstantinidis K.T."/>
            <person name="Eloe-Fadrosh E.A."/>
            <person name="Kyrpides N.C."/>
            <person name="Woyke T."/>
        </authorList>
    </citation>
    <scope>NUCLEOTIDE SEQUENCE</scope>
    <source>
        <strain evidence="2">GVMAG-S-1014582-52</strain>
    </source>
</reference>
<organism evidence="2">
    <name type="scientific">viral metagenome</name>
    <dbReference type="NCBI Taxonomy" id="1070528"/>
    <lineage>
        <taxon>unclassified sequences</taxon>
        <taxon>metagenomes</taxon>
        <taxon>organismal metagenomes</taxon>
    </lineage>
</organism>